<keyword evidence="2" id="KW-1185">Reference proteome</keyword>
<evidence type="ECO:0000313" key="1">
    <source>
        <dbReference type="EMBL" id="RZC06572.1"/>
    </source>
</evidence>
<sequence>MVAKPSQARPCRFHTVTVRVLSKDLERERERVQNGNFDWLEEATYAGIEVYWVWGWPVKGHFQLSLCSSFW</sequence>
<evidence type="ECO:0000313" key="2">
    <source>
        <dbReference type="Proteomes" id="UP000289340"/>
    </source>
</evidence>
<name>A0A445K701_GLYSO</name>
<organism evidence="1 2">
    <name type="scientific">Glycine soja</name>
    <name type="common">Wild soybean</name>
    <dbReference type="NCBI Taxonomy" id="3848"/>
    <lineage>
        <taxon>Eukaryota</taxon>
        <taxon>Viridiplantae</taxon>
        <taxon>Streptophyta</taxon>
        <taxon>Embryophyta</taxon>
        <taxon>Tracheophyta</taxon>
        <taxon>Spermatophyta</taxon>
        <taxon>Magnoliopsida</taxon>
        <taxon>eudicotyledons</taxon>
        <taxon>Gunneridae</taxon>
        <taxon>Pentapetalae</taxon>
        <taxon>rosids</taxon>
        <taxon>fabids</taxon>
        <taxon>Fabales</taxon>
        <taxon>Fabaceae</taxon>
        <taxon>Papilionoideae</taxon>
        <taxon>50 kb inversion clade</taxon>
        <taxon>NPAAA clade</taxon>
        <taxon>indigoferoid/millettioid clade</taxon>
        <taxon>Phaseoleae</taxon>
        <taxon>Glycine</taxon>
        <taxon>Glycine subgen. Soja</taxon>
    </lineage>
</organism>
<reference evidence="1 2" key="1">
    <citation type="submission" date="2018-09" db="EMBL/GenBank/DDBJ databases">
        <title>A high-quality reference genome of wild soybean provides a powerful tool to mine soybean genomes.</title>
        <authorList>
            <person name="Xie M."/>
            <person name="Chung C.Y.L."/>
            <person name="Li M.-W."/>
            <person name="Wong F.-L."/>
            <person name="Chan T.-F."/>
            <person name="Lam H.-M."/>
        </authorList>
    </citation>
    <scope>NUCLEOTIDE SEQUENCE [LARGE SCALE GENOMIC DNA]</scope>
    <source>
        <strain evidence="2">cv. W05</strain>
        <tissue evidence="1">Hypocotyl of etiolated seedlings</tissue>
    </source>
</reference>
<proteinExistence type="predicted"/>
<protein>
    <submittedName>
        <fullName evidence="1">Uncharacterized protein</fullName>
    </submittedName>
</protein>
<accession>A0A445K701</accession>
<dbReference type="Proteomes" id="UP000289340">
    <property type="component" value="Chromosome 6"/>
</dbReference>
<dbReference type="AlphaFoldDB" id="A0A445K701"/>
<dbReference type="EMBL" id="QZWG01000006">
    <property type="protein sequence ID" value="RZC06572.1"/>
    <property type="molecule type" value="Genomic_DNA"/>
</dbReference>
<comment type="caution">
    <text evidence="1">The sequence shown here is derived from an EMBL/GenBank/DDBJ whole genome shotgun (WGS) entry which is preliminary data.</text>
</comment>
<gene>
    <name evidence="1" type="ORF">D0Y65_014172</name>
</gene>